<dbReference type="EMBL" id="AP013060">
    <property type="protein sequence ID" value="BAN26892.1"/>
    <property type="molecule type" value="Genomic_DNA"/>
</dbReference>
<dbReference type="InterPro" id="IPR038740">
    <property type="entry name" value="BioF2-like_GNAT_dom"/>
</dbReference>
<evidence type="ECO:0000259" key="1">
    <source>
        <dbReference type="Pfam" id="PF13480"/>
    </source>
</evidence>
<dbReference type="STRING" id="758793.BRPE64_CCDS08090"/>
<name>R4X411_9BURK</name>
<dbReference type="InterPro" id="IPR016181">
    <property type="entry name" value="Acyl_CoA_acyltransferase"/>
</dbReference>
<proteinExistence type="predicted"/>
<feature type="domain" description="BioF2-like acetyltransferase" evidence="1">
    <location>
        <begin position="185"/>
        <end position="327"/>
    </location>
</feature>
<gene>
    <name evidence="2" type="ORF">BRPE64_CCDS08090</name>
</gene>
<dbReference type="Proteomes" id="UP000013966">
    <property type="component" value="Chromosome 3"/>
</dbReference>
<dbReference type="PATRIC" id="fig|758793.3.peg.5113"/>
<dbReference type="KEGG" id="buo:BRPE64_CCDS08090"/>
<sequence>MSDGQIQLEVITDEPGLLALEQAWNALWLKAHGRYFQRFDINLLAWRHVARPQNKKLHCIVLRERGELRLVWPLVSRRRVLWTYLLPLSPDAADYTSILVEDGPSAITHIESAWRAACAHCKADFVHLPYLNEGSELHRVASREPRVLGLSRHEAWIAKLRDEADWNTYCRSLGTMHGKKPGQLARRLAKEGELSIRLIDPADAEGITHCVRALLAWKREWAERTGKKGVWLFSQYYEDFLISTLTHRGGTAYEPPARMTVVTLDGRPIAGAIMSHGNPLANAVIGSFDPSLARFGAGSIAWEHAVKWALEQHYDIDFGVGSERFKSYWGRGNRSHAWTMQIANSTWGLVGYRTVRACRDMYAWLKGARHASHRSDDTQEAVGSIETRGK</sequence>
<dbReference type="Gene3D" id="3.40.630.30">
    <property type="match status" value="1"/>
</dbReference>
<dbReference type="Pfam" id="PF13480">
    <property type="entry name" value="Acetyltransf_6"/>
    <property type="match status" value="1"/>
</dbReference>
<dbReference type="OrthoDB" id="8998823at2"/>
<evidence type="ECO:0000313" key="2">
    <source>
        <dbReference type="EMBL" id="BAN26892.1"/>
    </source>
</evidence>
<organism evidence="2 3">
    <name type="scientific">Caballeronia insecticola</name>
    <dbReference type="NCBI Taxonomy" id="758793"/>
    <lineage>
        <taxon>Bacteria</taxon>
        <taxon>Pseudomonadati</taxon>
        <taxon>Pseudomonadota</taxon>
        <taxon>Betaproteobacteria</taxon>
        <taxon>Burkholderiales</taxon>
        <taxon>Burkholderiaceae</taxon>
        <taxon>Caballeronia</taxon>
    </lineage>
</organism>
<reference evidence="2 3" key="2">
    <citation type="journal article" date="2018" name="Int. J. Syst. Evol. Microbiol.">
        <title>Burkholderia insecticola sp. nov., a gut symbiotic bacterium of the bean bug Riptortus pedestris.</title>
        <authorList>
            <person name="Takeshita K."/>
            <person name="Tamaki H."/>
            <person name="Ohbayashi T."/>
            <person name="Meng X.-Y."/>
            <person name="Sone T."/>
            <person name="Mitani Y."/>
            <person name="Peeters C."/>
            <person name="Kikuchi Y."/>
            <person name="Vandamme P."/>
        </authorList>
    </citation>
    <scope>NUCLEOTIDE SEQUENCE [LARGE SCALE GENOMIC DNA]</scope>
    <source>
        <strain evidence="2">RPE64</strain>
    </source>
</reference>
<accession>R4X411</accession>
<evidence type="ECO:0000313" key="3">
    <source>
        <dbReference type="Proteomes" id="UP000013966"/>
    </source>
</evidence>
<dbReference type="RefSeq" id="WP_016347601.1">
    <property type="nucleotide sequence ID" value="NC_021288.1"/>
</dbReference>
<protein>
    <recommendedName>
        <fullName evidence="1">BioF2-like acetyltransferase domain-containing protein</fullName>
    </recommendedName>
</protein>
<keyword evidence="3" id="KW-1185">Reference proteome</keyword>
<dbReference type="AlphaFoldDB" id="R4X411"/>
<reference evidence="2 3" key="1">
    <citation type="journal article" date="2013" name="Genome Announc.">
        <title>Complete Genome Sequence of Burkholderia sp. Strain RPE64, Bacterial Symbiont of the Bean Bug Riptortus pedestris.</title>
        <authorList>
            <person name="Shibata T.F."/>
            <person name="Maeda T."/>
            <person name="Nikoh N."/>
            <person name="Yamaguchi K."/>
            <person name="Oshima K."/>
            <person name="Hattori M."/>
            <person name="Nishiyama T."/>
            <person name="Hasebe M."/>
            <person name="Fukatsu T."/>
            <person name="Kikuchi Y."/>
            <person name="Shigenobu S."/>
        </authorList>
    </citation>
    <scope>NUCLEOTIDE SEQUENCE [LARGE SCALE GENOMIC DNA]</scope>
</reference>
<dbReference type="HOGENOM" id="CLU_046277_1_1_4"/>
<dbReference type="SUPFAM" id="SSF55729">
    <property type="entry name" value="Acyl-CoA N-acyltransferases (Nat)"/>
    <property type="match status" value="1"/>
</dbReference>